<evidence type="ECO:0000313" key="2">
    <source>
        <dbReference type="EMBL" id="UXX79786.1"/>
    </source>
</evidence>
<feature type="transmembrane region" description="Helical" evidence="1">
    <location>
        <begin position="21"/>
        <end position="43"/>
    </location>
</feature>
<evidence type="ECO:0000256" key="1">
    <source>
        <dbReference type="SAM" id="Phobius"/>
    </source>
</evidence>
<accession>A0ABY6D0T7</accession>
<dbReference type="EMBL" id="CP106735">
    <property type="protein sequence ID" value="UXX79786.1"/>
    <property type="molecule type" value="Genomic_DNA"/>
</dbReference>
<keyword evidence="3" id="KW-1185">Reference proteome</keyword>
<protein>
    <submittedName>
        <fullName evidence="2">Uncharacterized protein</fullName>
    </submittedName>
</protein>
<proteinExistence type="predicted"/>
<keyword evidence="1" id="KW-1133">Transmembrane helix</keyword>
<dbReference type="RefSeq" id="WP_263051517.1">
    <property type="nucleotide sequence ID" value="NZ_CP106735.1"/>
</dbReference>
<reference evidence="2" key="1">
    <citation type="submission" date="2022-10" db="EMBL/GenBank/DDBJ databases">
        <title>Comparative genomics and taxonomic characterization of three novel marine species of genus Reichenbachiella exhibiting antioxidant and polysaccharide degradation activities.</title>
        <authorList>
            <person name="Muhammad N."/>
            <person name="Lee Y.-J."/>
            <person name="Ko J."/>
            <person name="Kim S.-G."/>
        </authorList>
    </citation>
    <scope>NUCLEOTIDE SEQUENCE</scope>
    <source>
        <strain evidence="2">Wsw4-B4</strain>
    </source>
</reference>
<gene>
    <name evidence="2" type="ORF">N7E81_01520</name>
</gene>
<organism evidence="2 3">
    <name type="scientific">Reichenbachiella carrageenanivorans</name>
    <dbReference type="NCBI Taxonomy" id="2979869"/>
    <lineage>
        <taxon>Bacteria</taxon>
        <taxon>Pseudomonadati</taxon>
        <taxon>Bacteroidota</taxon>
        <taxon>Cytophagia</taxon>
        <taxon>Cytophagales</taxon>
        <taxon>Reichenbachiellaceae</taxon>
        <taxon>Reichenbachiella</taxon>
    </lineage>
</organism>
<sequence length="44" mass="5122">MNRSTTKYKSRIPTAKIINSITWKLAILTVAEIFLNILVFLWVN</sequence>
<keyword evidence="1" id="KW-0472">Membrane</keyword>
<dbReference type="Proteomes" id="UP001062165">
    <property type="component" value="Chromosome"/>
</dbReference>
<keyword evidence="1" id="KW-0812">Transmembrane</keyword>
<evidence type="ECO:0000313" key="3">
    <source>
        <dbReference type="Proteomes" id="UP001062165"/>
    </source>
</evidence>
<name>A0ABY6D0T7_9BACT</name>